<organism evidence="2 3">
    <name type="scientific">Schizopora paradoxa</name>
    <dbReference type="NCBI Taxonomy" id="27342"/>
    <lineage>
        <taxon>Eukaryota</taxon>
        <taxon>Fungi</taxon>
        <taxon>Dikarya</taxon>
        <taxon>Basidiomycota</taxon>
        <taxon>Agaricomycotina</taxon>
        <taxon>Agaricomycetes</taxon>
        <taxon>Hymenochaetales</taxon>
        <taxon>Schizoporaceae</taxon>
        <taxon>Schizopora</taxon>
    </lineage>
</organism>
<keyword evidence="1" id="KW-0732">Signal</keyword>
<protein>
    <submittedName>
        <fullName evidence="2">Uncharacterized protein</fullName>
    </submittedName>
</protein>
<evidence type="ECO:0000256" key="1">
    <source>
        <dbReference type="SAM" id="SignalP"/>
    </source>
</evidence>
<evidence type="ECO:0000313" key="3">
    <source>
        <dbReference type="Proteomes" id="UP000053477"/>
    </source>
</evidence>
<evidence type="ECO:0000313" key="2">
    <source>
        <dbReference type="EMBL" id="KLO15009.1"/>
    </source>
</evidence>
<sequence length="226" mass="23935">MLFAHLKTLLIVIGAAICSSALSTTPAPILAQPSCTSGFCTATANLKLGDDRLSIGIAMPPFDSGLSEVLVNATVPLPYGYSAFTMGDKTSPFMVLAYGFYGTLLNGSSPMNISELRSQIGVQSGNAVISNPNIAKTVISTSSALFPGQLQLVSRIQSPLLRQQSLFTSPSSVLEVTLSMNNPQYLDSANETAVLELYGSQTVSFVFERATGTFENYTEMVKVLGI</sequence>
<dbReference type="InParanoid" id="A0A0H2RT66"/>
<dbReference type="AlphaFoldDB" id="A0A0H2RT66"/>
<dbReference type="EMBL" id="KQ085936">
    <property type="protein sequence ID" value="KLO15009.1"/>
    <property type="molecule type" value="Genomic_DNA"/>
</dbReference>
<dbReference type="Proteomes" id="UP000053477">
    <property type="component" value="Unassembled WGS sequence"/>
</dbReference>
<proteinExistence type="predicted"/>
<accession>A0A0H2RT66</accession>
<gene>
    <name evidence="2" type="ORF">SCHPADRAFT_927525</name>
</gene>
<feature type="signal peptide" evidence="1">
    <location>
        <begin position="1"/>
        <end position="23"/>
    </location>
</feature>
<dbReference type="OrthoDB" id="2894060at2759"/>
<feature type="chain" id="PRO_5005201758" evidence="1">
    <location>
        <begin position="24"/>
        <end position="226"/>
    </location>
</feature>
<name>A0A0H2RT66_9AGAM</name>
<keyword evidence="3" id="KW-1185">Reference proteome</keyword>
<reference evidence="2 3" key="1">
    <citation type="submission" date="2015-04" db="EMBL/GenBank/DDBJ databases">
        <title>Complete genome sequence of Schizopora paradoxa KUC8140, a cosmopolitan wood degrader in East Asia.</title>
        <authorList>
            <consortium name="DOE Joint Genome Institute"/>
            <person name="Min B."/>
            <person name="Park H."/>
            <person name="Jang Y."/>
            <person name="Kim J.-J."/>
            <person name="Kim K.H."/>
            <person name="Pangilinan J."/>
            <person name="Lipzen A."/>
            <person name="Riley R."/>
            <person name="Grigoriev I.V."/>
            <person name="Spatafora J.W."/>
            <person name="Choi I.-G."/>
        </authorList>
    </citation>
    <scope>NUCLEOTIDE SEQUENCE [LARGE SCALE GENOMIC DNA]</scope>
    <source>
        <strain evidence="2 3">KUC8140</strain>
    </source>
</reference>